<gene>
    <name evidence="4" type="ORF">CLAFUR5_11443</name>
</gene>
<evidence type="ECO:0000256" key="2">
    <source>
        <dbReference type="ARBA" id="ARBA00023445"/>
    </source>
</evidence>
<proteinExistence type="inferred from homology"/>
<sequence length="348" mass="37827">MPQTILITGATGHIGFRTLLQSLQAGYNVKVAIRRPEQEKQIRKAPSMQPYLANVTFITIPDMTAPQAYDSAAQDCTYIIHVASPIPMKQNTQQATASGKSWKEVYYDPAVEGTLNILKAASHSGTVKRVVITSSGAVLASLSNPTAGATEIRSCPTMEQAEAVTDAYQAYNMSKILAISAANEYMKEARRGFGIVHVCPGYVQGSHELCENLDDLMRTTSRATVDVAKGVKLGAPPAAPHVSCAIWVEDVARAHVVALGSGKVKDGDVLVLVGNDGKGWEWSEVGRHMRELFPKEVEGGVLKPLVEQESMKLNFDSRSTAEKLGWDFAGPEVWAREVVAQYLQQERK</sequence>
<protein>
    <submittedName>
        <fullName evidence="4">Ketoreductase CTB6</fullName>
    </submittedName>
</protein>
<organism evidence="4 5">
    <name type="scientific">Passalora fulva</name>
    <name type="common">Tomato leaf mold</name>
    <name type="synonym">Cladosporium fulvum</name>
    <dbReference type="NCBI Taxonomy" id="5499"/>
    <lineage>
        <taxon>Eukaryota</taxon>
        <taxon>Fungi</taxon>
        <taxon>Dikarya</taxon>
        <taxon>Ascomycota</taxon>
        <taxon>Pezizomycotina</taxon>
        <taxon>Dothideomycetes</taxon>
        <taxon>Dothideomycetidae</taxon>
        <taxon>Mycosphaerellales</taxon>
        <taxon>Mycosphaerellaceae</taxon>
        <taxon>Fulvia</taxon>
    </lineage>
</organism>
<evidence type="ECO:0000259" key="3">
    <source>
        <dbReference type="Pfam" id="PF01370"/>
    </source>
</evidence>
<dbReference type="PANTHER" id="PTHR10366">
    <property type="entry name" value="NAD DEPENDENT EPIMERASE/DEHYDRATASE"/>
    <property type="match status" value="1"/>
</dbReference>
<reference evidence="4" key="1">
    <citation type="submission" date="2021-12" db="EMBL/GenBank/DDBJ databases">
        <authorList>
            <person name="Zaccaron A."/>
            <person name="Stergiopoulos I."/>
        </authorList>
    </citation>
    <scope>NUCLEOTIDE SEQUENCE</scope>
    <source>
        <strain evidence="4">Race5_Kim</strain>
    </source>
</reference>
<dbReference type="AlphaFoldDB" id="A0A9Q8PDL9"/>
<dbReference type="GO" id="GO:0016616">
    <property type="term" value="F:oxidoreductase activity, acting on the CH-OH group of donors, NAD or NADP as acceptor"/>
    <property type="evidence" value="ECO:0007669"/>
    <property type="project" value="TreeGrafter"/>
</dbReference>
<dbReference type="OrthoDB" id="2735536at2759"/>
<evidence type="ECO:0000313" key="4">
    <source>
        <dbReference type="EMBL" id="UJO20624.1"/>
    </source>
</evidence>
<comment type="similarity">
    <text evidence="2">Belongs to the NAD(P)-dependent epimerase/dehydratase family. Dihydroflavonol-4-reductase subfamily.</text>
</comment>
<accession>A0A9Q8PDL9</accession>
<keyword evidence="1" id="KW-0560">Oxidoreductase</keyword>
<dbReference type="InterPro" id="IPR036291">
    <property type="entry name" value="NAD(P)-bd_dom_sf"/>
</dbReference>
<dbReference type="InterPro" id="IPR001509">
    <property type="entry name" value="Epimerase_deHydtase"/>
</dbReference>
<dbReference type="RefSeq" id="XP_047764990.1">
    <property type="nucleotide sequence ID" value="XM_047910591.1"/>
</dbReference>
<dbReference type="SUPFAM" id="SSF51735">
    <property type="entry name" value="NAD(P)-binding Rossmann-fold domains"/>
    <property type="match status" value="1"/>
</dbReference>
<dbReference type="GeneID" id="71991321"/>
<reference evidence="4" key="2">
    <citation type="journal article" date="2022" name="Microb. Genom.">
        <title>A chromosome-scale genome assembly of the tomato pathogen Cladosporium fulvum reveals a compartmentalized genome architecture and the presence of a dispensable chromosome.</title>
        <authorList>
            <person name="Zaccaron A.Z."/>
            <person name="Chen L.H."/>
            <person name="Samaras A."/>
            <person name="Stergiopoulos I."/>
        </authorList>
    </citation>
    <scope>NUCLEOTIDE SEQUENCE</scope>
    <source>
        <strain evidence="4">Race5_Kim</strain>
    </source>
</reference>
<dbReference type="Proteomes" id="UP000756132">
    <property type="component" value="Chromosome 8"/>
</dbReference>
<evidence type="ECO:0000313" key="5">
    <source>
        <dbReference type="Proteomes" id="UP000756132"/>
    </source>
</evidence>
<dbReference type="Pfam" id="PF01370">
    <property type="entry name" value="Epimerase"/>
    <property type="match status" value="1"/>
</dbReference>
<dbReference type="KEGG" id="ffu:CLAFUR5_11443"/>
<keyword evidence="5" id="KW-1185">Reference proteome</keyword>
<dbReference type="PANTHER" id="PTHR10366:SF564">
    <property type="entry name" value="STEROL-4-ALPHA-CARBOXYLATE 3-DEHYDROGENASE, DECARBOXYLATING"/>
    <property type="match status" value="1"/>
</dbReference>
<feature type="domain" description="NAD-dependent epimerase/dehydratase" evidence="3">
    <location>
        <begin position="5"/>
        <end position="262"/>
    </location>
</feature>
<dbReference type="InterPro" id="IPR050425">
    <property type="entry name" value="NAD(P)_dehydrat-like"/>
</dbReference>
<evidence type="ECO:0000256" key="1">
    <source>
        <dbReference type="ARBA" id="ARBA00023002"/>
    </source>
</evidence>
<dbReference type="EMBL" id="CP090170">
    <property type="protein sequence ID" value="UJO20624.1"/>
    <property type="molecule type" value="Genomic_DNA"/>
</dbReference>
<dbReference type="Gene3D" id="3.40.50.720">
    <property type="entry name" value="NAD(P)-binding Rossmann-like Domain"/>
    <property type="match status" value="1"/>
</dbReference>
<name>A0A9Q8PDL9_PASFU</name>